<reference evidence="2" key="1">
    <citation type="submission" date="2023-06" db="EMBL/GenBank/DDBJ databases">
        <title>Genome sequence of Nocardioides sp. SOB44.</title>
        <authorList>
            <person name="Zhang G."/>
        </authorList>
    </citation>
    <scope>NUCLEOTIDE SEQUENCE</scope>
    <source>
        <strain evidence="2">SOB44</strain>
    </source>
</reference>
<dbReference type="Proteomes" id="UP001168363">
    <property type="component" value="Unassembled WGS sequence"/>
</dbReference>
<name>A0ABT8TT37_9ACTN</name>
<feature type="transmembrane region" description="Helical" evidence="1">
    <location>
        <begin position="34"/>
        <end position="52"/>
    </location>
</feature>
<proteinExistence type="predicted"/>
<evidence type="ECO:0000313" key="2">
    <source>
        <dbReference type="EMBL" id="MDO3397115.1"/>
    </source>
</evidence>
<accession>A0ABT8TT37</accession>
<organism evidence="2 3">
    <name type="scientific">Nocardioides cremeus</name>
    <dbReference type="NCBI Taxonomy" id="3058044"/>
    <lineage>
        <taxon>Bacteria</taxon>
        <taxon>Bacillati</taxon>
        <taxon>Actinomycetota</taxon>
        <taxon>Actinomycetes</taxon>
        <taxon>Propionibacteriales</taxon>
        <taxon>Nocardioidaceae</taxon>
        <taxon>Nocardioides</taxon>
    </lineage>
</organism>
<keyword evidence="1" id="KW-1133">Transmembrane helix</keyword>
<dbReference type="EMBL" id="JAULSC010000017">
    <property type="protein sequence ID" value="MDO3397115.1"/>
    <property type="molecule type" value="Genomic_DNA"/>
</dbReference>
<sequence length="56" mass="6028">MMPSELVVILQALVKAQGTPGVESGGWGVADIRSWLVTLLVLGLLAVVAWWARGRR</sequence>
<keyword evidence="1" id="KW-0812">Transmembrane</keyword>
<keyword evidence="1" id="KW-0472">Membrane</keyword>
<dbReference type="RefSeq" id="WP_302709290.1">
    <property type="nucleotide sequence ID" value="NZ_JAULSC010000017.1"/>
</dbReference>
<keyword evidence="3" id="KW-1185">Reference proteome</keyword>
<evidence type="ECO:0000313" key="3">
    <source>
        <dbReference type="Proteomes" id="UP001168363"/>
    </source>
</evidence>
<comment type="caution">
    <text evidence="2">The sequence shown here is derived from an EMBL/GenBank/DDBJ whole genome shotgun (WGS) entry which is preliminary data.</text>
</comment>
<protein>
    <submittedName>
        <fullName evidence="2">Uncharacterized protein</fullName>
    </submittedName>
</protein>
<gene>
    <name evidence="2" type="ORF">QWJ41_15415</name>
</gene>
<evidence type="ECO:0000256" key="1">
    <source>
        <dbReference type="SAM" id="Phobius"/>
    </source>
</evidence>